<dbReference type="Pfam" id="PF08239">
    <property type="entry name" value="SH3_3"/>
    <property type="match status" value="1"/>
</dbReference>
<dbReference type="RefSeq" id="WP_088394824.1">
    <property type="nucleotide sequence ID" value="NZ_MTCZ01000245.1"/>
</dbReference>
<evidence type="ECO:0000313" key="3">
    <source>
        <dbReference type="Proteomes" id="UP000197768"/>
    </source>
</evidence>
<comment type="caution">
    <text evidence="2">The sequence shown here is derived from an EMBL/GenBank/DDBJ whole genome shotgun (WGS) entry which is preliminary data.</text>
</comment>
<dbReference type="InterPro" id="IPR003646">
    <property type="entry name" value="SH3-like_bac-type"/>
</dbReference>
<dbReference type="PROSITE" id="PS51781">
    <property type="entry name" value="SH3B"/>
    <property type="match status" value="1"/>
</dbReference>
<accession>A0A246GFA4</accession>
<dbReference type="AlphaFoldDB" id="A0A246GFA4"/>
<reference evidence="2 3" key="1">
    <citation type="journal article" date="2017" name="Infect. Genet. Evol.">
        <title>Comparative genome analysis of fish pathogen Flavobacterium columnare reveals extensive sequence diversity within the species.</title>
        <authorList>
            <person name="Kayansamruaj P."/>
            <person name="Dong H.T."/>
            <person name="Hirono I."/>
            <person name="Kondo H."/>
            <person name="Senapin S."/>
            <person name="Rodkhum C."/>
        </authorList>
    </citation>
    <scope>NUCLEOTIDE SEQUENCE [LARGE SCALE GENOMIC DNA]</scope>
    <source>
        <strain evidence="2 3">1215</strain>
    </source>
</reference>
<organism evidence="2 3">
    <name type="scientific">Flavobacterium davisii</name>
    <dbReference type="NCBI Taxonomy" id="2906077"/>
    <lineage>
        <taxon>Bacteria</taxon>
        <taxon>Pseudomonadati</taxon>
        <taxon>Bacteroidota</taxon>
        <taxon>Flavobacteriia</taxon>
        <taxon>Flavobacteriales</taxon>
        <taxon>Flavobacteriaceae</taxon>
        <taxon>Flavobacterium</taxon>
    </lineage>
</organism>
<proteinExistence type="predicted"/>
<dbReference type="Proteomes" id="UP000197768">
    <property type="component" value="Unassembled WGS sequence"/>
</dbReference>
<evidence type="ECO:0000259" key="1">
    <source>
        <dbReference type="PROSITE" id="PS51781"/>
    </source>
</evidence>
<dbReference type="EMBL" id="MTCZ01000245">
    <property type="protein sequence ID" value="OWP82817.1"/>
    <property type="molecule type" value="Genomic_DNA"/>
</dbReference>
<evidence type="ECO:0000313" key="2">
    <source>
        <dbReference type="EMBL" id="OWP82817.1"/>
    </source>
</evidence>
<dbReference type="PROSITE" id="PS51257">
    <property type="entry name" value="PROKAR_LIPOPROTEIN"/>
    <property type="match status" value="1"/>
</dbReference>
<sequence>MNKILYLSIILIFFGCEKKTNNRVNNNNSEVEKLDNNLNNQDTLDNHTNMTTNNSESIEFGNLFNEGSQINFTPSDLVNPSNEEQKEFKKKLSEFENSIPIEDFDPENLKILINNSTYFDSQYYVNSQWLDYFIKKFKLENYLDSIMQEAIKNEDFNAVKIIIANNYIVNLTNIEMANERKSEQKLLIERDVKENENFYIKEKSKIDEIIILLNKKFNSNMIFDKDGYSNLRSKPSSNSDIITKINTNEHIIVLKCIEEDVEESKKGWYYIETKDGKKGYVHKSRIVSK</sequence>
<feature type="domain" description="SH3b" evidence="1">
    <location>
        <begin position="217"/>
        <end position="289"/>
    </location>
</feature>
<name>A0A246GFA4_9FLAO</name>
<gene>
    <name evidence="2" type="ORF">BWK59_13865</name>
</gene>
<dbReference type="Gene3D" id="2.30.30.40">
    <property type="entry name" value="SH3 Domains"/>
    <property type="match status" value="1"/>
</dbReference>
<protein>
    <recommendedName>
        <fullName evidence="1">SH3b domain-containing protein</fullName>
    </recommendedName>
</protein>